<feature type="signal peptide" evidence="1">
    <location>
        <begin position="1"/>
        <end position="30"/>
    </location>
</feature>
<dbReference type="SUPFAM" id="SSF51126">
    <property type="entry name" value="Pectin lyase-like"/>
    <property type="match status" value="1"/>
</dbReference>
<dbReference type="EMBL" id="JAVLVU010000001">
    <property type="protein sequence ID" value="MDT3404543.1"/>
    <property type="molecule type" value="Genomic_DNA"/>
</dbReference>
<evidence type="ECO:0000313" key="3">
    <source>
        <dbReference type="EMBL" id="MDT3404543.1"/>
    </source>
</evidence>
<protein>
    <recommendedName>
        <fullName evidence="2">DUF6298 domain-containing protein</fullName>
    </recommendedName>
</protein>
<proteinExistence type="predicted"/>
<sequence>MISNSNLNKGIKVLVGCMFGCVLMHAPAWAQKANKVKPQPPVAAEKSGKLVYAVNGKGDRIPDYSYAGYKASEQPIPDAQVKVVVPVKPGDATVRIQAAIDYVAGLTANKSGLKGAVLLQKGTYEVNGSLKFKSSGVVLRGSGMGNDGTTLIAAGTDRETFIRIAGKDDRKISDTVKIADAYVPVNATSFNVTGKYKVGDHVFIRRPSTKNWIELLKTDHFGGGITALGWKPGERDVIWDRTITAVSGNKINIDAPLTTALDTAYGGGLVSSYQWAGRISNIGIENLKLKSTYDAQNSKDEAHRWMAITMENVQDAWVRQVAFEHFAGSAVFVLETGNRITVQDCKSTAPVSEIGGQRRYTFYTMGGQTLFQRLYAEQGYHDFAVGYCAPGPNAFVQCQAWQPHSFSGAIDSWSSGVLFDVINIDGQALSYANRGQDGQGAGWTSANSMFWNCSAGRVDCYQPPGAQNWAYGTWAQFQGDGYWEESNNTINPRSFYYAQLKERLGKDLPKQQSDILPFEGEASSSPTVEVAMALTANSVKPAVTIGDWVEQSSQRNPIAVNASGAKTIDQLGFKQPVTPALAPKMAVSNGWLVRGNTVLSGARMDSPWWNGSVDPVYLKKNAKPAITRWVPGRTGTGLTDDLNELADGMERKHIVGFEQNYALWYERRRDDHERIRRIDGDVWPPFYEVPFARSGKESAWDGLSKYDITTYNKWYWSRLKQFATLADQKGLVLINHSYFQHNIIEAGAHYADFPWRPVNNINNTGFPEPVPYAGDKRVFMAEQFYDETHPVRRKLHQAFIRQNLDAFADNNGVIQFISAEFTGPLHFAQFWVETIQQWEKEKGKNAITGISTTKDVQDAILANPALAPAMDVIDIRYWHYQADGKAYAPAGGQNLAPRQQARQFKPKATSFEQVYRAVSEYGQKYPDKAVIYSGDGFDRFGWAAFMAGGSLPNLPAAVDPRLLADASTMKIVTLNGDPKDQWALGNVTKGFIIYSNTATVATPAVDANANYEVNWIDTKTGKTISTSKQKGAKLTALQSPANGPVVLWLKRI</sequence>
<accession>A0ABU3GXP6</accession>
<comment type="caution">
    <text evidence="3">The sequence shown here is derived from an EMBL/GenBank/DDBJ whole genome shotgun (WGS) entry which is preliminary data.</text>
</comment>
<evidence type="ECO:0000256" key="1">
    <source>
        <dbReference type="SAM" id="SignalP"/>
    </source>
</evidence>
<dbReference type="Pfam" id="PF19815">
    <property type="entry name" value="DUF6298"/>
    <property type="match status" value="1"/>
</dbReference>
<dbReference type="InterPro" id="IPR046265">
    <property type="entry name" value="DUF6298"/>
</dbReference>
<dbReference type="Proteomes" id="UP001258315">
    <property type="component" value="Unassembled WGS sequence"/>
</dbReference>
<feature type="domain" description="DUF6298" evidence="2">
    <location>
        <begin position="481"/>
        <end position="969"/>
    </location>
</feature>
<gene>
    <name evidence="3" type="ORF">QE417_003615</name>
</gene>
<dbReference type="InterPro" id="IPR011050">
    <property type="entry name" value="Pectin_lyase_fold/virulence"/>
</dbReference>
<reference evidence="4" key="1">
    <citation type="submission" date="2023-07" db="EMBL/GenBank/DDBJ databases">
        <title>Functional and genomic diversity of the sorghum phyllosphere microbiome.</title>
        <authorList>
            <person name="Shade A."/>
        </authorList>
    </citation>
    <scope>NUCLEOTIDE SEQUENCE [LARGE SCALE GENOMIC DNA]</scope>
    <source>
        <strain evidence="4">SORGH_AS_0422</strain>
    </source>
</reference>
<dbReference type="Gene3D" id="2.160.20.10">
    <property type="entry name" value="Single-stranded right-handed beta-helix, Pectin lyase-like"/>
    <property type="match status" value="1"/>
</dbReference>
<organism evidence="3 4">
    <name type="scientific">Mucilaginibacter terrae</name>
    <dbReference type="NCBI Taxonomy" id="1955052"/>
    <lineage>
        <taxon>Bacteria</taxon>
        <taxon>Pseudomonadati</taxon>
        <taxon>Bacteroidota</taxon>
        <taxon>Sphingobacteriia</taxon>
        <taxon>Sphingobacteriales</taxon>
        <taxon>Sphingobacteriaceae</taxon>
        <taxon>Mucilaginibacter</taxon>
    </lineage>
</organism>
<keyword evidence="1" id="KW-0732">Signal</keyword>
<evidence type="ECO:0000259" key="2">
    <source>
        <dbReference type="Pfam" id="PF19815"/>
    </source>
</evidence>
<dbReference type="InterPro" id="IPR012334">
    <property type="entry name" value="Pectin_lyas_fold"/>
</dbReference>
<name>A0ABU3GXP6_9SPHI</name>
<evidence type="ECO:0000313" key="4">
    <source>
        <dbReference type="Proteomes" id="UP001258315"/>
    </source>
</evidence>
<keyword evidence="4" id="KW-1185">Reference proteome</keyword>
<feature type="chain" id="PRO_5046944022" description="DUF6298 domain-containing protein" evidence="1">
    <location>
        <begin position="31"/>
        <end position="1052"/>
    </location>
</feature>